<evidence type="ECO:0000313" key="2">
    <source>
        <dbReference type="Proteomes" id="UP001595816"/>
    </source>
</evidence>
<accession>A0ABV8M0S0</accession>
<gene>
    <name evidence="1" type="ORF">ACFOZ4_36695</name>
</gene>
<name>A0ABV8M0S0_9ACTN</name>
<dbReference type="InterPro" id="IPR016024">
    <property type="entry name" value="ARM-type_fold"/>
</dbReference>
<proteinExistence type="predicted"/>
<dbReference type="SUPFAM" id="SSF48371">
    <property type="entry name" value="ARM repeat"/>
    <property type="match status" value="1"/>
</dbReference>
<evidence type="ECO:0000313" key="1">
    <source>
        <dbReference type="EMBL" id="MFC4136178.1"/>
    </source>
</evidence>
<dbReference type="Proteomes" id="UP001595816">
    <property type="component" value="Unassembled WGS sequence"/>
</dbReference>
<keyword evidence="2" id="KW-1185">Reference proteome</keyword>
<sequence length="281" mass="30468">MTAVPWDTLHHAYGSAADVPDLLRALASADEDVRGEAHYRLRGNVYHQGTRWEASAYAVPFLVALADEPSTPERSLVVDLLRLVGLGDLDDRALPFAGFPSFGEDLRRRIRELLPAFYEGEVEDDDFEVMDLAAQVWAADAYAAFTPNGEVFRRWLGDPDAEVAARAAELLAWVPTTPSIVADLIAVPDGDGVRASANLALGHLTGEDPVVLARLSGQLSDPSPMIRWSAAVAVALRTRPDVPPPVRRLLEAERDPTRPVTVPGWQRPLAGFMALALTPPG</sequence>
<protein>
    <submittedName>
        <fullName evidence="1">HEAT repeat domain-containing protein</fullName>
    </submittedName>
</protein>
<comment type="caution">
    <text evidence="1">The sequence shown here is derived from an EMBL/GenBank/DDBJ whole genome shotgun (WGS) entry which is preliminary data.</text>
</comment>
<dbReference type="EMBL" id="JBHSAY010000029">
    <property type="protein sequence ID" value="MFC4136178.1"/>
    <property type="molecule type" value="Genomic_DNA"/>
</dbReference>
<reference evidence="2" key="1">
    <citation type="journal article" date="2019" name="Int. J. Syst. Evol. Microbiol.">
        <title>The Global Catalogue of Microorganisms (GCM) 10K type strain sequencing project: providing services to taxonomists for standard genome sequencing and annotation.</title>
        <authorList>
            <consortium name="The Broad Institute Genomics Platform"/>
            <consortium name="The Broad Institute Genome Sequencing Center for Infectious Disease"/>
            <person name="Wu L."/>
            <person name="Ma J."/>
        </authorList>
    </citation>
    <scope>NUCLEOTIDE SEQUENCE [LARGE SCALE GENOMIC DNA]</scope>
    <source>
        <strain evidence="2">CGMCC 4.7289</strain>
    </source>
</reference>
<dbReference type="RefSeq" id="WP_253751419.1">
    <property type="nucleotide sequence ID" value="NZ_JAMZDZ010000001.1"/>
</dbReference>
<dbReference type="Gene3D" id="1.25.10.10">
    <property type="entry name" value="Leucine-rich Repeat Variant"/>
    <property type="match status" value="1"/>
</dbReference>
<organism evidence="1 2">
    <name type="scientific">Hamadaea flava</name>
    <dbReference type="NCBI Taxonomy" id="1742688"/>
    <lineage>
        <taxon>Bacteria</taxon>
        <taxon>Bacillati</taxon>
        <taxon>Actinomycetota</taxon>
        <taxon>Actinomycetes</taxon>
        <taxon>Micromonosporales</taxon>
        <taxon>Micromonosporaceae</taxon>
        <taxon>Hamadaea</taxon>
    </lineage>
</organism>
<dbReference type="InterPro" id="IPR011989">
    <property type="entry name" value="ARM-like"/>
</dbReference>